<sequence>MDDKSKRKIENRGGNVKEMAERLQALSTLIKEQTDLYIDPINKRFPEKYYWLFDGIDMVCGYAELTYNGLVGGTNSQNKGFISNLNDKEAYQNANIGLFLKNVLIKNLQLYKLFMQNAKKATDYLNALDERDPLAKFLQSQRSKVVGYGRSLSDYFDRIIKHPGQIDLLVNSILKNTLETDPNRPLLEEQYALLKETVMQFDKYVGDRSSSELLILQGLIGEEIRIVIPTRKLITKGYFNAVFPGGEELLSFYLCNDLLLCGTETSNHYTIREHFFLVDCFVFFDEDVITIEDAEKCLAFYPPTTTQTSFTNDKGIREWYDHIEAGIQASQKKHRVCHICNNNCEYSAEIDESVQATGMLPENRDSTRLGKESLKCIICRGCGRSICVNCIPCMKADPLQDAADKTLYCLHCRNWNWRELEVSGSYYFAVPSQEEGEWKCAVNDKNQPQFWYNDRKEVSWEKPKEYDMLDESSYCDEKVLNRNMQAGSVNRLCYRLKDDRDYFYNCDTNQVQWKETMDVAMGTRNENNVCLKCGYEMKNWSVVCPHCKQRWSV</sequence>
<keyword evidence="4" id="KW-1185">Reference proteome</keyword>
<dbReference type="SUPFAM" id="SSF48065">
    <property type="entry name" value="DBL homology domain (DH-domain)"/>
    <property type="match status" value="1"/>
</dbReference>
<evidence type="ECO:0000313" key="3">
    <source>
        <dbReference type="EMBL" id="OAO17833.1"/>
    </source>
</evidence>
<dbReference type="GO" id="GO:0005737">
    <property type="term" value="C:cytoplasm"/>
    <property type="evidence" value="ECO:0007669"/>
    <property type="project" value="TreeGrafter"/>
</dbReference>
<evidence type="ECO:0000259" key="1">
    <source>
        <dbReference type="PROSITE" id="PS50010"/>
    </source>
</evidence>
<evidence type="ECO:0008006" key="5">
    <source>
        <dbReference type="Google" id="ProtNLM"/>
    </source>
</evidence>
<dbReference type="PROSITE" id="PS50020">
    <property type="entry name" value="WW_DOMAIN_2"/>
    <property type="match status" value="1"/>
</dbReference>
<dbReference type="GO" id="GO:0005085">
    <property type="term" value="F:guanyl-nucleotide exchange factor activity"/>
    <property type="evidence" value="ECO:0007669"/>
    <property type="project" value="InterPro"/>
</dbReference>
<dbReference type="InterPro" id="IPR001202">
    <property type="entry name" value="WW_dom"/>
</dbReference>
<dbReference type="InterPro" id="IPR035899">
    <property type="entry name" value="DBL_dom_sf"/>
</dbReference>
<feature type="domain" description="DH" evidence="1">
    <location>
        <begin position="11"/>
        <end position="204"/>
    </location>
</feature>
<dbReference type="InterPro" id="IPR011993">
    <property type="entry name" value="PH-like_dom_sf"/>
</dbReference>
<gene>
    <name evidence="3" type="ORF">AV274_0436</name>
</gene>
<accession>A0A196SLA7</accession>
<dbReference type="OrthoDB" id="187617at2759"/>
<dbReference type="EMBL" id="LXWW01000016">
    <property type="protein sequence ID" value="OAO17833.1"/>
    <property type="molecule type" value="Genomic_DNA"/>
</dbReference>
<dbReference type="PANTHER" id="PTHR12673">
    <property type="entry name" value="FACIOGENITAL DYSPLASIA PROTEIN"/>
    <property type="match status" value="1"/>
</dbReference>
<comment type="caution">
    <text evidence="3">The sequence shown here is derived from an EMBL/GenBank/DDBJ whole genome shotgun (WGS) entry which is preliminary data.</text>
</comment>
<protein>
    <recommendedName>
        <fullName evidence="5">WW domain-containing protein</fullName>
    </recommendedName>
</protein>
<dbReference type="InterPro" id="IPR000219">
    <property type="entry name" value="DH_dom"/>
</dbReference>
<dbReference type="AlphaFoldDB" id="A0A196SLA7"/>
<dbReference type="Gene3D" id="2.30.29.30">
    <property type="entry name" value="Pleckstrin-homology domain (PH domain)/Phosphotyrosine-binding domain (PTB)"/>
    <property type="match status" value="1"/>
</dbReference>
<dbReference type="Pfam" id="PF00621">
    <property type="entry name" value="RhoGEF"/>
    <property type="match status" value="1"/>
</dbReference>
<dbReference type="PROSITE" id="PS50010">
    <property type="entry name" value="DH_2"/>
    <property type="match status" value="1"/>
</dbReference>
<dbReference type="Gene3D" id="1.20.900.10">
    <property type="entry name" value="Dbl homology (DH) domain"/>
    <property type="match status" value="1"/>
</dbReference>
<feature type="domain" description="WW" evidence="2">
    <location>
        <begin position="432"/>
        <end position="465"/>
    </location>
</feature>
<dbReference type="InterPro" id="IPR051092">
    <property type="entry name" value="FYVE_RhoGEF_PH"/>
</dbReference>
<evidence type="ECO:0000259" key="2">
    <source>
        <dbReference type="PROSITE" id="PS50020"/>
    </source>
</evidence>
<dbReference type="Proteomes" id="UP000078348">
    <property type="component" value="Unassembled WGS sequence"/>
</dbReference>
<proteinExistence type="predicted"/>
<dbReference type="PANTHER" id="PTHR12673:SF159">
    <property type="entry name" value="LD03170P"/>
    <property type="match status" value="1"/>
</dbReference>
<evidence type="ECO:0000313" key="4">
    <source>
        <dbReference type="Proteomes" id="UP000078348"/>
    </source>
</evidence>
<name>A0A196SLA7_BLAHN</name>
<organism evidence="3 4">
    <name type="scientific">Blastocystis sp. subtype 1 (strain ATCC 50177 / NandII)</name>
    <dbReference type="NCBI Taxonomy" id="478820"/>
    <lineage>
        <taxon>Eukaryota</taxon>
        <taxon>Sar</taxon>
        <taxon>Stramenopiles</taxon>
        <taxon>Bigyra</taxon>
        <taxon>Opalozoa</taxon>
        <taxon>Opalinata</taxon>
        <taxon>Blastocystidae</taxon>
        <taxon>Blastocystis</taxon>
    </lineage>
</organism>
<reference evidence="3 4" key="1">
    <citation type="submission" date="2016-05" db="EMBL/GenBank/DDBJ databases">
        <title>Nuclear genome of Blastocystis sp. subtype 1 NandII.</title>
        <authorList>
            <person name="Gentekaki E."/>
            <person name="Curtis B."/>
            <person name="Stairs C."/>
            <person name="Eme L."/>
            <person name="Herman E."/>
            <person name="Klimes V."/>
            <person name="Arias M.C."/>
            <person name="Elias M."/>
            <person name="Hilliou F."/>
            <person name="Klute M."/>
            <person name="Malik S.-B."/>
            <person name="Pightling A."/>
            <person name="Rachubinski R."/>
            <person name="Salas D."/>
            <person name="Schlacht A."/>
            <person name="Suga H."/>
            <person name="Archibald J."/>
            <person name="Ball S.G."/>
            <person name="Clark G."/>
            <person name="Dacks J."/>
            <person name="Van Der Giezen M."/>
            <person name="Tsaousis A."/>
            <person name="Roger A."/>
        </authorList>
    </citation>
    <scope>NUCLEOTIDE SEQUENCE [LARGE SCALE GENOMIC DNA]</scope>
    <source>
        <strain evidence="4">ATCC 50177 / NandII</strain>
    </source>
</reference>